<dbReference type="InterPro" id="IPR001841">
    <property type="entry name" value="Znf_RING"/>
</dbReference>
<dbReference type="GO" id="GO:0006355">
    <property type="term" value="P:regulation of DNA-templated transcription"/>
    <property type="evidence" value="ECO:0007669"/>
    <property type="project" value="InterPro"/>
</dbReference>
<keyword evidence="3" id="KW-0862">Zinc</keyword>
<dbReference type="AlphaFoldDB" id="A0A6A6XZG6"/>
<dbReference type="InterPro" id="IPR005033">
    <property type="entry name" value="YEATS"/>
</dbReference>
<evidence type="ECO:0000313" key="11">
    <source>
        <dbReference type="EMBL" id="KAF2800977.1"/>
    </source>
</evidence>
<keyword evidence="7" id="KW-0010">Activator</keyword>
<dbReference type="GO" id="GO:0008270">
    <property type="term" value="F:zinc ion binding"/>
    <property type="evidence" value="ECO:0007669"/>
    <property type="project" value="UniProtKB-KW"/>
</dbReference>
<keyword evidence="7" id="KW-0804">Transcription</keyword>
<evidence type="ECO:0000256" key="6">
    <source>
        <dbReference type="PROSITE-ProRule" id="PRU00376"/>
    </source>
</evidence>
<proteinExistence type="inferred from homology"/>
<reference evidence="11" key="1">
    <citation type="journal article" date="2020" name="Stud. Mycol.">
        <title>101 Dothideomycetes genomes: a test case for predicting lifestyles and emergence of pathogens.</title>
        <authorList>
            <person name="Haridas S."/>
            <person name="Albert R."/>
            <person name="Binder M."/>
            <person name="Bloem J."/>
            <person name="Labutti K."/>
            <person name="Salamov A."/>
            <person name="Andreopoulos B."/>
            <person name="Baker S."/>
            <person name="Barry K."/>
            <person name="Bills G."/>
            <person name="Bluhm B."/>
            <person name="Cannon C."/>
            <person name="Castanera R."/>
            <person name="Culley D."/>
            <person name="Daum C."/>
            <person name="Ezra D."/>
            <person name="Gonzalez J."/>
            <person name="Henrissat B."/>
            <person name="Kuo A."/>
            <person name="Liang C."/>
            <person name="Lipzen A."/>
            <person name="Lutzoni F."/>
            <person name="Magnuson J."/>
            <person name="Mondo S."/>
            <person name="Nolan M."/>
            <person name="Ohm R."/>
            <person name="Pangilinan J."/>
            <person name="Park H.-J."/>
            <person name="Ramirez L."/>
            <person name="Alfaro M."/>
            <person name="Sun H."/>
            <person name="Tritt A."/>
            <person name="Yoshinaga Y."/>
            <person name="Zwiers L.-H."/>
            <person name="Turgeon B."/>
            <person name="Goodwin S."/>
            <person name="Spatafora J."/>
            <person name="Crous P."/>
            <person name="Grigoriev I."/>
        </authorList>
    </citation>
    <scope>NUCLEOTIDE SEQUENCE</scope>
    <source>
        <strain evidence="11">CBS 109.77</strain>
    </source>
</reference>
<dbReference type="OrthoDB" id="1630758at2759"/>
<dbReference type="InterPro" id="IPR017907">
    <property type="entry name" value="Znf_RING_CS"/>
</dbReference>
<comment type="subunit">
    <text evidence="7">Component of the SWR1 chromatin-remodeling complex and of the NuA4 histone acetyltransferase complex.</text>
</comment>
<dbReference type="InterPro" id="IPR049440">
    <property type="entry name" value="TRAF3/5_RING"/>
</dbReference>
<keyword evidence="7" id="KW-0963">Cytoplasm</keyword>
<dbReference type="SUPFAM" id="SSF57850">
    <property type="entry name" value="RING/U-box"/>
    <property type="match status" value="1"/>
</dbReference>
<evidence type="ECO:0000259" key="9">
    <source>
        <dbReference type="PROSITE" id="PS50089"/>
    </source>
</evidence>
<evidence type="ECO:0000256" key="5">
    <source>
        <dbReference type="PROSITE-ProRule" id="PRU00175"/>
    </source>
</evidence>
<evidence type="ECO:0000256" key="3">
    <source>
        <dbReference type="ARBA" id="ARBA00022833"/>
    </source>
</evidence>
<keyword evidence="7" id="KW-0227">DNA damage</keyword>
<dbReference type="GO" id="GO:0006281">
    <property type="term" value="P:DNA repair"/>
    <property type="evidence" value="ECO:0007669"/>
    <property type="project" value="UniProtKB-UniRule"/>
</dbReference>
<dbReference type="Gene3D" id="3.30.40.10">
    <property type="entry name" value="Zinc/RING finger domain, C3HC4 (zinc finger)"/>
    <property type="match status" value="1"/>
</dbReference>
<keyword evidence="7" id="KW-0175">Coiled coil</keyword>
<keyword evidence="4 6" id="KW-0539">Nucleus</keyword>
<comment type="similarity">
    <text evidence="7">Belongs to the YAF9 family.</text>
</comment>
<evidence type="ECO:0000256" key="2">
    <source>
        <dbReference type="ARBA" id="ARBA00022771"/>
    </source>
</evidence>
<accession>A0A6A6XZG6</accession>
<dbReference type="Pfam" id="PF21363">
    <property type="entry name" value="TRAF3_RING"/>
    <property type="match status" value="1"/>
</dbReference>
<gene>
    <name evidence="7" type="primary">YAF9</name>
    <name evidence="11" type="ORF">K505DRAFT_320086</name>
</gene>
<feature type="domain" description="YEATS" evidence="10">
    <location>
        <begin position="121"/>
        <end position="274"/>
    </location>
</feature>
<organism evidence="11 12">
    <name type="scientific">Melanomma pulvis-pyrius CBS 109.77</name>
    <dbReference type="NCBI Taxonomy" id="1314802"/>
    <lineage>
        <taxon>Eukaryota</taxon>
        <taxon>Fungi</taxon>
        <taxon>Dikarya</taxon>
        <taxon>Ascomycota</taxon>
        <taxon>Pezizomycotina</taxon>
        <taxon>Dothideomycetes</taxon>
        <taxon>Pleosporomycetidae</taxon>
        <taxon>Pleosporales</taxon>
        <taxon>Melanommataceae</taxon>
        <taxon>Melanomma</taxon>
    </lineage>
</organism>
<keyword evidence="1" id="KW-0479">Metal-binding</keyword>
<comment type="function">
    <text evidence="7">Component of the SWR1 complex which mediates the ATP-dependent exchange of histone H2A for an H2A variant leading to transcriptional regulation of selected genes by chromatin remodeling. Component of the NuA4 histone acetyltransferase complex which is involved in transcriptional activation of selected genes principally by acetylation of nucleosomal histones H4 and H2A. The NuA4 complex is also involved in DNA repair. Yaf9 may also be required for viability in conditions in which the structural integrity of the spindle is compromised.</text>
</comment>
<dbReference type="SMART" id="SM00184">
    <property type="entry name" value="RING"/>
    <property type="match status" value="1"/>
</dbReference>
<dbReference type="Proteomes" id="UP000799757">
    <property type="component" value="Unassembled WGS sequence"/>
</dbReference>
<evidence type="ECO:0000256" key="4">
    <source>
        <dbReference type="ARBA" id="ARBA00023242"/>
    </source>
</evidence>
<dbReference type="InterPro" id="IPR055129">
    <property type="entry name" value="YEATS_dom"/>
</dbReference>
<dbReference type="Gene3D" id="2.60.40.1970">
    <property type="entry name" value="YEATS domain"/>
    <property type="match status" value="1"/>
</dbReference>
<sequence length="274" mass="30522">MTSPAPAPETVAHDDLCPICHLLLYAPVRTECNHLLCASCMAQWADASTLTRITPSSLDMDLSAFDPNYDPTPDLEAGCPMCRTLTAAVPDRKLAGFLEARYPAAYAERRVEEETARGSRVGEDGVQGMMILIGNRHRAERGGDEGPNKHNWTFFVRVSRPDIVKEIRVNLHPTFRPPRVVLTEPPFEVRCLGWGTFTIEAELVLNEPYGWVKDGMGSRSQSLELSWMLDFEGRGKQGRVRAKVKKLDGDADHPIDVDARASPVNLPHMDHQHV</sequence>
<keyword evidence="7" id="KW-0805">Transcription regulation</keyword>
<dbReference type="GO" id="GO:0000812">
    <property type="term" value="C:Swr1 complex"/>
    <property type="evidence" value="ECO:0007669"/>
    <property type="project" value="UniProtKB-UniRule"/>
</dbReference>
<dbReference type="EMBL" id="MU001740">
    <property type="protein sequence ID" value="KAF2800977.1"/>
    <property type="molecule type" value="Genomic_DNA"/>
</dbReference>
<dbReference type="Pfam" id="PF03366">
    <property type="entry name" value="YEATS"/>
    <property type="match status" value="1"/>
</dbReference>
<dbReference type="PROSITE" id="PS50089">
    <property type="entry name" value="ZF_RING_2"/>
    <property type="match status" value="1"/>
</dbReference>
<evidence type="ECO:0000256" key="7">
    <source>
        <dbReference type="RuleBase" id="RU367117"/>
    </source>
</evidence>
<dbReference type="PROSITE" id="PS00518">
    <property type="entry name" value="ZF_RING_1"/>
    <property type="match status" value="1"/>
</dbReference>
<dbReference type="PANTHER" id="PTHR23195">
    <property type="entry name" value="YEATS DOMAIN"/>
    <property type="match status" value="1"/>
</dbReference>
<feature type="domain" description="RING-type" evidence="9">
    <location>
        <begin position="17"/>
        <end position="83"/>
    </location>
</feature>
<dbReference type="InterPro" id="IPR038704">
    <property type="entry name" value="YEAST_sf"/>
</dbReference>
<evidence type="ECO:0000313" key="12">
    <source>
        <dbReference type="Proteomes" id="UP000799757"/>
    </source>
</evidence>
<keyword evidence="2 5" id="KW-0863">Zinc-finger</keyword>
<protein>
    <recommendedName>
        <fullName evidence="7">Protein AF-9 homolog</fullName>
    </recommendedName>
</protein>
<keyword evidence="7" id="KW-0234">DNA repair</keyword>
<evidence type="ECO:0000256" key="1">
    <source>
        <dbReference type="ARBA" id="ARBA00022723"/>
    </source>
</evidence>
<feature type="region of interest" description="Disordered" evidence="8">
    <location>
        <begin position="251"/>
        <end position="274"/>
    </location>
</feature>
<keyword evidence="7" id="KW-0156">Chromatin regulator</keyword>
<name>A0A6A6XZG6_9PLEO</name>
<dbReference type="GO" id="GO:0006325">
    <property type="term" value="P:chromatin organization"/>
    <property type="evidence" value="ECO:0007669"/>
    <property type="project" value="UniProtKB-KW"/>
</dbReference>
<dbReference type="GO" id="GO:0005737">
    <property type="term" value="C:cytoplasm"/>
    <property type="evidence" value="ECO:0007669"/>
    <property type="project" value="UniProtKB-SubCell"/>
</dbReference>
<evidence type="ECO:0000256" key="8">
    <source>
        <dbReference type="SAM" id="MobiDB-lite"/>
    </source>
</evidence>
<comment type="domain">
    <text evidence="7">The coiled-coil domain is required for assembly into the NuA4 complex.</text>
</comment>
<dbReference type="PROSITE" id="PS51037">
    <property type="entry name" value="YEATS"/>
    <property type="match status" value="1"/>
</dbReference>
<dbReference type="InterPro" id="IPR013083">
    <property type="entry name" value="Znf_RING/FYVE/PHD"/>
</dbReference>
<keyword evidence="12" id="KW-1185">Reference proteome</keyword>
<comment type="subcellular location">
    <subcellularLocation>
        <location evidence="7">Nucleus</location>
    </subcellularLocation>
    <subcellularLocation>
        <location evidence="7">Cytoplasm</location>
    </subcellularLocation>
</comment>
<evidence type="ECO:0000259" key="10">
    <source>
        <dbReference type="PROSITE" id="PS51037"/>
    </source>
</evidence>